<accession>A0ABQ4D441</accession>
<feature type="compositionally biased region" description="Pro residues" evidence="1">
    <location>
        <begin position="104"/>
        <end position="114"/>
    </location>
</feature>
<organism evidence="2 3">
    <name type="scientific">Asanoa siamensis</name>
    <dbReference type="NCBI Taxonomy" id="926357"/>
    <lineage>
        <taxon>Bacteria</taxon>
        <taxon>Bacillati</taxon>
        <taxon>Actinomycetota</taxon>
        <taxon>Actinomycetes</taxon>
        <taxon>Micromonosporales</taxon>
        <taxon>Micromonosporaceae</taxon>
        <taxon>Asanoa</taxon>
    </lineage>
</organism>
<keyword evidence="3" id="KW-1185">Reference proteome</keyword>
<comment type="caution">
    <text evidence="2">The sequence shown here is derived from an EMBL/GenBank/DDBJ whole genome shotgun (WGS) entry which is preliminary data.</text>
</comment>
<evidence type="ECO:0000313" key="3">
    <source>
        <dbReference type="Proteomes" id="UP000604117"/>
    </source>
</evidence>
<evidence type="ECO:0000256" key="1">
    <source>
        <dbReference type="SAM" id="MobiDB-lite"/>
    </source>
</evidence>
<reference evidence="2 3" key="1">
    <citation type="submission" date="2021-01" db="EMBL/GenBank/DDBJ databases">
        <title>Whole genome shotgun sequence of Asanoa siamensis NBRC 107932.</title>
        <authorList>
            <person name="Komaki H."/>
            <person name="Tamura T."/>
        </authorList>
    </citation>
    <scope>NUCLEOTIDE SEQUENCE [LARGE SCALE GENOMIC DNA]</scope>
    <source>
        <strain evidence="2 3">NBRC 107932</strain>
    </source>
</reference>
<dbReference type="EMBL" id="BONE01000132">
    <property type="protein sequence ID" value="GIF78314.1"/>
    <property type="molecule type" value="Genomic_DNA"/>
</dbReference>
<feature type="compositionally biased region" description="Pro residues" evidence="1">
    <location>
        <begin position="129"/>
        <end position="141"/>
    </location>
</feature>
<dbReference type="Proteomes" id="UP000604117">
    <property type="component" value="Unassembled WGS sequence"/>
</dbReference>
<evidence type="ECO:0000313" key="2">
    <source>
        <dbReference type="EMBL" id="GIF78314.1"/>
    </source>
</evidence>
<gene>
    <name evidence="2" type="ORF">Asi02nite_78320</name>
</gene>
<feature type="region of interest" description="Disordered" evidence="1">
    <location>
        <begin position="93"/>
        <end position="183"/>
    </location>
</feature>
<name>A0ABQ4D441_9ACTN</name>
<dbReference type="RefSeq" id="WP_203719141.1">
    <property type="nucleotide sequence ID" value="NZ_BONE01000132.1"/>
</dbReference>
<protein>
    <submittedName>
        <fullName evidence="2">Uncharacterized protein</fullName>
    </submittedName>
</protein>
<proteinExistence type="predicted"/>
<sequence>MTGWPDRAAAERLLDGAHADTPLGRVLTHARGPAGPHELLGEGAAVAGFRAADRAPAPSRARRAVSRVLAVKVAVVGALLTGSGLAVASVTGTLPGVTRDEPRPAPVVPAPSPAPVTGVDDPARRVPAGTPPRTPGGPPSALPNGRGKGPDEHARSPHPRRNSAHPTPVRKNQPSKTPKDPHP</sequence>